<proteinExistence type="predicted"/>
<organism evidence="1 2">
    <name type="scientific">Trametes cubensis</name>
    <dbReference type="NCBI Taxonomy" id="1111947"/>
    <lineage>
        <taxon>Eukaryota</taxon>
        <taxon>Fungi</taxon>
        <taxon>Dikarya</taxon>
        <taxon>Basidiomycota</taxon>
        <taxon>Agaricomycotina</taxon>
        <taxon>Agaricomycetes</taxon>
        <taxon>Polyporales</taxon>
        <taxon>Polyporaceae</taxon>
        <taxon>Trametes</taxon>
    </lineage>
</organism>
<dbReference type="Proteomes" id="UP001215151">
    <property type="component" value="Unassembled WGS sequence"/>
</dbReference>
<sequence>MSLVRFYSEIKLASKFEASQLLRNSACYSLTSQAPASSPAWLSWLGLTATLRAWKWNRPMRAPLTVPSALPTDAVRLVASILLGQIAHIITELGVTAAAVYTMRD</sequence>
<dbReference type="AlphaFoldDB" id="A0AAD7U4G9"/>
<evidence type="ECO:0000313" key="1">
    <source>
        <dbReference type="EMBL" id="KAJ8501456.1"/>
    </source>
</evidence>
<keyword evidence="2" id="KW-1185">Reference proteome</keyword>
<gene>
    <name evidence="1" type="ORF">ONZ51_g631</name>
</gene>
<protein>
    <submittedName>
        <fullName evidence="1">Uncharacterized protein</fullName>
    </submittedName>
</protein>
<dbReference type="EMBL" id="JAPEVG010000007">
    <property type="protein sequence ID" value="KAJ8501456.1"/>
    <property type="molecule type" value="Genomic_DNA"/>
</dbReference>
<reference evidence="1" key="1">
    <citation type="submission" date="2022-11" db="EMBL/GenBank/DDBJ databases">
        <title>Genome Sequence of Cubamyces cubensis.</title>
        <authorList>
            <person name="Buettner E."/>
        </authorList>
    </citation>
    <scope>NUCLEOTIDE SEQUENCE</scope>
    <source>
        <strain evidence="1">MPL-01</strain>
    </source>
</reference>
<accession>A0AAD7U4G9</accession>
<evidence type="ECO:0000313" key="2">
    <source>
        <dbReference type="Proteomes" id="UP001215151"/>
    </source>
</evidence>
<name>A0AAD7U4G9_9APHY</name>
<comment type="caution">
    <text evidence="1">The sequence shown here is derived from an EMBL/GenBank/DDBJ whole genome shotgun (WGS) entry which is preliminary data.</text>
</comment>